<organism evidence="4 5">
    <name type="scientific">Caenorhabditis briggsae</name>
    <dbReference type="NCBI Taxonomy" id="6238"/>
    <lineage>
        <taxon>Eukaryota</taxon>
        <taxon>Metazoa</taxon>
        <taxon>Ecdysozoa</taxon>
        <taxon>Nematoda</taxon>
        <taxon>Chromadorea</taxon>
        <taxon>Rhabditida</taxon>
        <taxon>Rhabditina</taxon>
        <taxon>Rhabditomorpha</taxon>
        <taxon>Rhabditoidea</taxon>
        <taxon>Rhabditidae</taxon>
        <taxon>Peloderinae</taxon>
        <taxon>Caenorhabditis</taxon>
    </lineage>
</organism>
<proteinExistence type="predicted"/>
<dbReference type="AlphaFoldDB" id="A0AAE9A0W4"/>
<feature type="signal peptide" evidence="1">
    <location>
        <begin position="1"/>
        <end position="17"/>
    </location>
</feature>
<evidence type="ECO:0000259" key="3">
    <source>
        <dbReference type="Pfam" id="PF18014"/>
    </source>
</evidence>
<dbReference type="Proteomes" id="UP000827892">
    <property type="component" value="Chromosome V"/>
</dbReference>
<protein>
    <recommendedName>
        <fullName evidence="6">N-acetyltransferase domain-containing protein</fullName>
    </recommendedName>
</protein>
<keyword evidence="1" id="KW-0732">Signal</keyword>
<evidence type="ECO:0000256" key="1">
    <source>
        <dbReference type="SAM" id="SignalP"/>
    </source>
</evidence>
<dbReference type="Pfam" id="PF04155">
    <property type="entry name" value="Ground-like"/>
    <property type="match status" value="1"/>
</dbReference>
<name>A0AAE9A0W4_CAEBR</name>
<evidence type="ECO:0000313" key="5">
    <source>
        <dbReference type="Proteomes" id="UP000827892"/>
    </source>
</evidence>
<dbReference type="InterPro" id="IPR007284">
    <property type="entry name" value="Ground-like_dom"/>
</dbReference>
<feature type="chain" id="PRO_5042230684" description="N-acetyltransferase domain-containing protein" evidence="1">
    <location>
        <begin position="18"/>
        <end position="432"/>
    </location>
</feature>
<evidence type="ECO:0008006" key="6">
    <source>
        <dbReference type="Google" id="ProtNLM"/>
    </source>
</evidence>
<reference evidence="4 5" key="1">
    <citation type="submission" date="2022-02" db="EMBL/GenBank/DDBJ databases">
        <title>Chromosome-level reference genomes for two strains of Caenorhabditis briggsae: an improved platform for comparative genomics.</title>
        <authorList>
            <person name="Stevens L."/>
            <person name="Andersen E.C."/>
        </authorList>
    </citation>
    <scope>NUCLEOTIDE SEQUENCE [LARGE SCALE GENOMIC DNA]</scope>
    <source>
        <strain evidence="4">QX1410_ONT</strain>
        <tissue evidence="4">Whole-organism</tissue>
    </source>
</reference>
<dbReference type="Gene3D" id="3.40.630.90">
    <property type="match status" value="1"/>
</dbReference>
<dbReference type="EMBL" id="CP090895">
    <property type="protein sequence ID" value="ULT87358.1"/>
    <property type="molecule type" value="Genomic_DNA"/>
</dbReference>
<dbReference type="InterPro" id="IPR041496">
    <property type="entry name" value="YitH/HolE_GNAT"/>
</dbReference>
<gene>
    <name evidence="4" type="ORF">L3Y34_006872</name>
</gene>
<dbReference type="InterPro" id="IPR016181">
    <property type="entry name" value="Acyl_CoA_acyltransferase"/>
</dbReference>
<accession>A0AAE9A0W4</accession>
<feature type="domain" description="Ground-like" evidence="2">
    <location>
        <begin position="67"/>
        <end position="117"/>
    </location>
</feature>
<dbReference type="PANTHER" id="PTHR47408">
    <property type="entry name" value="PROTEIN CBG01304-RELATED"/>
    <property type="match status" value="1"/>
</dbReference>
<dbReference type="PANTHER" id="PTHR47408:SF2">
    <property type="entry name" value="DUF1248 DOMAIN-CONTAINING PROTEIN-RELATED"/>
    <property type="match status" value="1"/>
</dbReference>
<evidence type="ECO:0000259" key="2">
    <source>
        <dbReference type="Pfam" id="PF04155"/>
    </source>
</evidence>
<feature type="domain" description="YitH/HolE acetyltransferase (GNAT)" evidence="3">
    <location>
        <begin position="292"/>
        <end position="364"/>
    </location>
</feature>
<evidence type="ECO:0000313" key="4">
    <source>
        <dbReference type="EMBL" id="ULT87358.1"/>
    </source>
</evidence>
<sequence length="432" mass="48003">MQSSILILLCLVSICAACPGLFGMMGGGGGCGCSAPPPPSSCGCGGRKKRSLPEKPTFFGIAAGDDDMMCNNTELKKIILENMQSTSVDSSKAVNGALEAKQLNRFVVVCSETTVQTSRQQKTMTEFETLVNPPQEVFEQIVDLTSATEDWAFQLNDYNFWKTNFDQFWLVTVVEKGTLNLVASVSLARWDAPEGPLFSIGMFYCVQKYRGQGLGKPIFKQVMDIVGDNNATLTGVVKMSAKYASDFGFDKVPEHWHLFSALKCADTVVPDKVSDKYTTKVWSDMDYEALTAYDRTICTRDRKKIMTAWFNLKDTFTRVVLGTSGNIVGYATIRLVSKNKLSPAPFYADNLEAAEVLLKDLLNMIPNWQSYASFGFLYPECNQDPLRLLEKFAKSKELVSTVTFIRSQFTKKLIATPDQKVYSMADCAHQFV</sequence>
<dbReference type="SUPFAM" id="SSF55729">
    <property type="entry name" value="Acyl-CoA N-acyltransferases (Nat)"/>
    <property type="match status" value="1"/>
</dbReference>
<dbReference type="Pfam" id="PF18014">
    <property type="entry name" value="Acetyltransf_18"/>
    <property type="match status" value="1"/>
</dbReference>